<feature type="region of interest" description="Disordered" evidence="1">
    <location>
        <begin position="34"/>
        <end position="66"/>
    </location>
</feature>
<sequence>MYFSDSLQHESLQHFKRRSPRDFENLIRYSVDRSDNRHRRRQGRPSRGDAAAVRSGGCRISPRNNRGREATEGCQVVYILLWGQDKAVIFDARSNSRAHLA</sequence>
<gene>
    <name evidence="2" type="ORF">CCOS01_13951</name>
</gene>
<dbReference type="AlphaFoldDB" id="A0AAI9YJZ0"/>
<proteinExistence type="predicted"/>
<name>A0AAI9YJZ0_9PEZI</name>
<dbReference type="EMBL" id="MOOE01000019">
    <property type="protein sequence ID" value="KAK1514011.1"/>
    <property type="molecule type" value="Genomic_DNA"/>
</dbReference>
<dbReference type="Proteomes" id="UP001240678">
    <property type="component" value="Unassembled WGS sequence"/>
</dbReference>
<dbReference type="RefSeq" id="XP_060307191.1">
    <property type="nucleotide sequence ID" value="XM_060462095.1"/>
</dbReference>
<protein>
    <submittedName>
        <fullName evidence="2">Uncharacterized protein</fullName>
    </submittedName>
</protein>
<evidence type="ECO:0000256" key="1">
    <source>
        <dbReference type="SAM" id="MobiDB-lite"/>
    </source>
</evidence>
<evidence type="ECO:0000313" key="2">
    <source>
        <dbReference type="EMBL" id="KAK1514011.1"/>
    </source>
</evidence>
<comment type="caution">
    <text evidence="2">The sequence shown here is derived from an EMBL/GenBank/DDBJ whole genome shotgun (WGS) entry which is preliminary data.</text>
</comment>
<dbReference type="GeneID" id="85345642"/>
<organism evidence="2 3">
    <name type="scientific">Colletotrichum costaricense</name>
    <dbReference type="NCBI Taxonomy" id="1209916"/>
    <lineage>
        <taxon>Eukaryota</taxon>
        <taxon>Fungi</taxon>
        <taxon>Dikarya</taxon>
        <taxon>Ascomycota</taxon>
        <taxon>Pezizomycotina</taxon>
        <taxon>Sordariomycetes</taxon>
        <taxon>Hypocreomycetidae</taxon>
        <taxon>Glomerellales</taxon>
        <taxon>Glomerellaceae</taxon>
        <taxon>Colletotrichum</taxon>
        <taxon>Colletotrichum acutatum species complex</taxon>
    </lineage>
</organism>
<accession>A0AAI9YJZ0</accession>
<reference evidence="2 3" key="1">
    <citation type="submission" date="2016-10" db="EMBL/GenBank/DDBJ databases">
        <title>The genome sequence of Colletotrichum fioriniae PJ7.</title>
        <authorList>
            <person name="Baroncelli R."/>
        </authorList>
    </citation>
    <scope>NUCLEOTIDE SEQUENCE [LARGE SCALE GENOMIC DNA]</scope>
    <source>
        <strain evidence="2 3">IMI 309622</strain>
    </source>
</reference>
<keyword evidence="3" id="KW-1185">Reference proteome</keyword>
<evidence type="ECO:0000313" key="3">
    <source>
        <dbReference type="Proteomes" id="UP001240678"/>
    </source>
</evidence>